<dbReference type="Proteomes" id="UP000181985">
    <property type="component" value="Chromosome"/>
</dbReference>
<gene>
    <name evidence="1" type="ORF">BOX17_03675</name>
</gene>
<dbReference type="PANTHER" id="PTHR34720:SF9">
    <property type="entry name" value="BLR4714 PROTEIN"/>
    <property type="match status" value="1"/>
</dbReference>
<dbReference type="Pfam" id="PF17963">
    <property type="entry name" value="Big_9"/>
    <property type="match status" value="14"/>
</dbReference>
<dbReference type="EMBL" id="CP018139">
    <property type="protein sequence ID" value="APE30129.1"/>
    <property type="molecule type" value="Genomic_DNA"/>
</dbReference>
<reference evidence="2" key="1">
    <citation type="submission" date="2016-11" db="EMBL/GenBank/DDBJ databases">
        <title>Halolamina sediminis sp. nov., an extremely halophilic archaeon isolated from solar salt.</title>
        <authorList>
            <person name="Koh H.-W."/>
            <person name="Rani S."/>
            <person name="Park S.-J."/>
        </authorList>
    </citation>
    <scope>NUCLEOTIDE SEQUENCE [LARGE SCALE GENOMIC DNA]</scope>
    <source>
        <strain evidence="2">Hb3</strain>
    </source>
</reference>
<organism evidence="1 2">
    <name type="scientific">Halomonas aestuarii</name>
    <dbReference type="NCBI Taxonomy" id="1897729"/>
    <lineage>
        <taxon>Bacteria</taxon>
        <taxon>Pseudomonadati</taxon>
        <taxon>Pseudomonadota</taxon>
        <taxon>Gammaproteobacteria</taxon>
        <taxon>Oceanospirillales</taxon>
        <taxon>Halomonadaceae</taxon>
        <taxon>Halomonas</taxon>
    </lineage>
</organism>
<dbReference type="PANTHER" id="PTHR34720">
    <property type="entry name" value="MICROCYSTIN DEPENDENT PROTEIN"/>
    <property type="match status" value="1"/>
</dbReference>
<dbReference type="NCBIfam" id="NF012211">
    <property type="entry name" value="tand_rpt_95"/>
    <property type="match status" value="14"/>
</dbReference>
<protein>
    <recommendedName>
        <fullName evidence="3">Tandem-95 repeat protein</fullName>
    </recommendedName>
</protein>
<dbReference type="RefSeq" id="WP_071942114.1">
    <property type="nucleotide sequence ID" value="NZ_CP018139.1"/>
</dbReference>
<dbReference type="Gene3D" id="2.60.40.2810">
    <property type="match status" value="12"/>
</dbReference>
<keyword evidence="2" id="KW-1185">Reference proteome</keyword>
<sequence length="2151" mass="220614">MNGFDSLAAGAIVYDEYTYAADDGQSTDDATVRVKIIGVNDDPVAYDDAGTFLHGVDSTISIDVLDNDTDVDIWPVADDLEIIGLTDLVDTTAGTLDSDTTVDDGLTITTLEGGTATFNTATGEIEYVAAPGFVGTDTVQYTVSDGNGGTDTSVIRITVEATNRAPLAGDDSITTARDTAVQIAVLANDSDPDGDTLTLGSVTQPANGSVTANPDGTLTYTPAAGFVGTDSFTYRASDSALESDPATVTVTVEAVNQAPLAGDDSITTAKDTAVQIAVLANDSDPDGDTLTLGSVTQPANGSVTANPDGTLTYTPAAGFVGTDSFTYRASDSALESDPATVTVTVEAVNQAPLAGDDSITTAKDTAVQIAVLANDSDPDGDTLTLGSVTQPANGSVTANPDGTLTYTPAAGFVGTDSFTYRASDSALESDPATVTVTVEAVNQAPLAGDDSITTAKDTAVQIAVLANDSDPDGDTLTLGSVTQPANGSVTANPDGTLTYTPAAGFVGTDSFTYRASDSALESDPATVTVTVEAVNQAPLAGDDSITTAKDTAVQIAVLANDSDPDGDTLTLGSVTQPANGSVTANPDGTLTYTPAAGFVGTDSFTYRASDSALESDPATVTVTVEAVNQAPLAGDDSITTAKDTAVQIAVLANDSDPDGDTLTLGSVTQPANGSVTANPDGTLTYSPAAGFVGTDSFTYRASDSALESDPATVTVTVEAVNQAPLAGDDSITTAKDTAVQIAVLANDSDPDGDTLTLGSVTQPANGSVTANPDGTLTYTPAAGFVGTDSFTYRASDSALESDPATVTVTVEAVNQAPLAGDDSITTAKDTAVQIAVLANDSDPDGDTLTLGSVTQPANGSVTANPDGTLTYTPAAGFVGTDSFTYRASDSALESDPATVTVTVEAVNQAPLAGDDSITTAKDTAVQIAVLANDSDPDGDTLTLGSVTQPANGSVTANPDGTLTYTPAAGFVGTDSFTYRASDSALESDPATVTVTVEAVNQAPLAGDDSITTAKDTAVQIAVLANDSDPDGDTLTLGSVTQPANGSVTANPDGTLTYTPAAGFVGTDSFTYRASDSALESDPATVTVTVEAVNQAPLAGDDSITTAKDTAVQIAVLANDSDPDGDTLTLGSVTQPANGSVTANPDGTLTYTPAAGFVGTDSFTYRASDSALQSDPATVTVTVEPPPRVTVQFQQGLDGYAGVADTYLREVAPSTSLANATTLNVDSSDGGGQVQTLLRFDALFGSGAGQIPLGATILSATLELETTGKGDGAKLHRMLQPWEDDATWNGLENGIQADGLEAMTQADLDTGFVEVGTTRLDVTTSLQAWADGELNLGWAFMPTGSNGWDFDSAEGATPPRLIVEYSVPEDDPTNGAPLASDDTITTSRDTAVQIAVLANDSDPDGDTLSLGALTAPSNGTVTVNPDGTLVYTPDAGFVGTDSFTYRASDGELDSDPATVTVTVEPIPSVTVQFQQGLDGYAGARDTYLREIAPGTSLANATTLNVDSSDGGGRVQTVLRFSDLFGSGAGQVPLGATILSASLEVETTSKGDGARLHRMLQPWKDDATWDDLENGIQADGLEALAEADLDTGFVGTGTTRLDVTTSLQAWADGELNLGWAFMPTGSDGWDFDSAEGSTPPRLIVEYSVPDADPTNGAPLASDDSTTMPWYRAVQIDVLANDSDPDGNPLSLGALTAPSNGSVTVNPDGTLTYTPDAGFSGTDSFTYRASDGRLLSPIATVSITVEAAGEPPDTSFIATTFDSTDGRNFAHTNATKSFYHDGEWWSVLPEQAGWHVYRFSGTLPDPGTLGGWTLASPTMLASGSRADIAWHDATDTLYVLNFGPDEASPRLFQLGYDPVTGEFEIQADITLAGADGKLTGAEWQRNTEMSLGVDQQGNPIVSLIGPSAAGGESGLKLAFPTSGALEAWSTAVVDSGPTTVSASNGDNKVDFVAFQLGGVDHVGFVYGDQSSGVWKFAYQATPSTPENYASGWVTEVITDAVGLDNHLAALWDGDEVIMTMKDDQDAIWAVKGVPGNWEAPVLVHDAAYEASRPTLAFDEDNDQIFIFYQENAVSPYGDIYFKTSSTETLVFDANAPGTRFVASDSPDENMTDPQMPTHSVGEATGGEFFVFARNNEADEIWYNDFSLAEDVLIA</sequence>
<evidence type="ECO:0008006" key="3">
    <source>
        <dbReference type="Google" id="ProtNLM"/>
    </source>
</evidence>
<dbReference type="NCBIfam" id="NF033679">
    <property type="entry name" value="DNRLRE_dom"/>
    <property type="match status" value="2"/>
</dbReference>
<proteinExistence type="predicted"/>
<name>A0A1J0VDM1_9GAMM</name>
<evidence type="ECO:0000313" key="1">
    <source>
        <dbReference type="EMBL" id="APE30129.1"/>
    </source>
</evidence>
<accession>A0A1J0VDM1</accession>
<dbReference type="Gene3D" id="2.60.40.3440">
    <property type="match status" value="2"/>
</dbReference>
<evidence type="ECO:0000313" key="2">
    <source>
        <dbReference type="Proteomes" id="UP000181985"/>
    </source>
</evidence>
<dbReference type="KEGG" id="hsi:BOX17_03675"/>